<dbReference type="PANTHER" id="PTHR34954:SF3">
    <property type="entry name" value="EXPRESSED PROTEIN"/>
    <property type="match status" value="1"/>
</dbReference>
<evidence type="ECO:0000313" key="2">
    <source>
        <dbReference type="EMBL" id="CDP09380.1"/>
    </source>
</evidence>
<keyword evidence="1" id="KW-0812">Transmembrane</keyword>
<dbReference type="Proteomes" id="UP000295252">
    <property type="component" value="Chromosome IV"/>
</dbReference>
<dbReference type="PhylomeDB" id="A0A068ULG6"/>
<name>A0A068ULG6_COFCA</name>
<evidence type="ECO:0000256" key="1">
    <source>
        <dbReference type="SAM" id="Phobius"/>
    </source>
</evidence>
<sequence length="237" mass="26164">MANLRTAMDAGFWDLNIATPQSLDGVARSIPGDPIPFDGATASRALRIQQLSLLGNGFPLGIIPTWSPTPHKELGSFALHSLVFRAAPTANWWLGLIGQFRPKKLISSIKAEVSAGDEWELPAFRDVARHFLNKSLYSIGLCSQLALTSSASILLSSEKHGERKGRRSRAMLFYKATIQNLLGFLYLSCLFYVISVIWTAIFASPLPNSQFFLSDFGLVRPTSLVLLRLHVYFMGCC</sequence>
<dbReference type="Gramene" id="CDP09380">
    <property type="protein sequence ID" value="CDP09380"/>
    <property type="gene ID" value="GSCOC_T00028724001"/>
</dbReference>
<keyword evidence="1" id="KW-0472">Membrane</keyword>
<dbReference type="EMBL" id="HG739122">
    <property type="protein sequence ID" value="CDP09380.1"/>
    <property type="molecule type" value="Genomic_DNA"/>
</dbReference>
<gene>
    <name evidence="2" type="ORF">GSCOC_T00028724001</name>
</gene>
<keyword evidence="3" id="KW-1185">Reference proteome</keyword>
<evidence type="ECO:0000313" key="3">
    <source>
        <dbReference type="Proteomes" id="UP000295252"/>
    </source>
</evidence>
<reference evidence="3" key="1">
    <citation type="journal article" date="2014" name="Science">
        <title>The coffee genome provides insight into the convergent evolution of caffeine biosynthesis.</title>
        <authorList>
            <person name="Denoeud F."/>
            <person name="Carretero-Paulet L."/>
            <person name="Dereeper A."/>
            <person name="Droc G."/>
            <person name="Guyot R."/>
            <person name="Pietrella M."/>
            <person name="Zheng C."/>
            <person name="Alberti A."/>
            <person name="Anthony F."/>
            <person name="Aprea G."/>
            <person name="Aury J.M."/>
            <person name="Bento P."/>
            <person name="Bernard M."/>
            <person name="Bocs S."/>
            <person name="Campa C."/>
            <person name="Cenci A."/>
            <person name="Combes M.C."/>
            <person name="Crouzillat D."/>
            <person name="Da Silva C."/>
            <person name="Daddiego L."/>
            <person name="De Bellis F."/>
            <person name="Dussert S."/>
            <person name="Garsmeur O."/>
            <person name="Gayraud T."/>
            <person name="Guignon V."/>
            <person name="Jahn K."/>
            <person name="Jamilloux V."/>
            <person name="Joet T."/>
            <person name="Labadie K."/>
            <person name="Lan T."/>
            <person name="Leclercq J."/>
            <person name="Lepelley M."/>
            <person name="Leroy T."/>
            <person name="Li L.T."/>
            <person name="Librado P."/>
            <person name="Lopez L."/>
            <person name="Munoz A."/>
            <person name="Noel B."/>
            <person name="Pallavicini A."/>
            <person name="Perrotta G."/>
            <person name="Poncet V."/>
            <person name="Pot D."/>
            <person name="Priyono X."/>
            <person name="Rigoreau M."/>
            <person name="Rouard M."/>
            <person name="Rozas J."/>
            <person name="Tranchant-Dubreuil C."/>
            <person name="VanBuren R."/>
            <person name="Zhang Q."/>
            <person name="Andrade A.C."/>
            <person name="Argout X."/>
            <person name="Bertrand B."/>
            <person name="de Kochko A."/>
            <person name="Graziosi G."/>
            <person name="Henry R.J."/>
            <person name="Jayarama X."/>
            <person name="Ming R."/>
            <person name="Nagai C."/>
            <person name="Rounsley S."/>
            <person name="Sankoff D."/>
            <person name="Giuliano G."/>
            <person name="Albert V.A."/>
            <person name="Wincker P."/>
            <person name="Lashermes P."/>
        </authorList>
    </citation>
    <scope>NUCLEOTIDE SEQUENCE [LARGE SCALE GENOMIC DNA]</scope>
    <source>
        <strain evidence="3">cv. DH200-94</strain>
    </source>
</reference>
<dbReference type="OrthoDB" id="512148at2759"/>
<keyword evidence="1" id="KW-1133">Transmembrane helix</keyword>
<dbReference type="InParanoid" id="A0A068ULG6"/>
<dbReference type="GO" id="GO:0034196">
    <property type="term" value="P:acylglycerol transport"/>
    <property type="evidence" value="ECO:0007669"/>
    <property type="project" value="InterPro"/>
</dbReference>
<proteinExistence type="predicted"/>
<dbReference type="PANTHER" id="PTHR34954">
    <property type="entry name" value="EXPRESSED PROTEIN"/>
    <property type="match status" value="1"/>
</dbReference>
<accession>A0A068ULG6</accession>
<dbReference type="STRING" id="49390.A0A068ULG6"/>
<dbReference type="GO" id="GO:0009941">
    <property type="term" value="C:chloroplast envelope"/>
    <property type="evidence" value="ECO:0007669"/>
    <property type="project" value="TreeGrafter"/>
</dbReference>
<feature type="transmembrane region" description="Helical" evidence="1">
    <location>
        <begin position="178"/>
        <end position="203"/>
    </location>
</feature>
<dbReference type="GO" id="GO:0070300">
    <property type="term" value="F:phosphatidic acid binding"/>
    <property type="evidence" value="ECO:0007669"/>
    <property type="project" value="InterPro"/>
</dbReference>
<dbReference type="GO" id="GO:1990052">
    <property type="term" value="P:ER to chloroplast lipid transport"/>
    <property type="evidence" value="ECO:0007669"/>
    <property type="project" value="InterPro"/>
</dbReference>
<protein>
    <submittedName>
        <fullName evidence="2">Uncharacterized protein</fullName>
    </submittedName>
</protein>
<organism evidence="2 3">
    <name type="scientific">Coffea canephora</name>
    <name type="common">Robusta coffee</name>
    <dbReference type="NCBI Taxonomy" id="49390"/>
    <lineage>
        <taxon>Eukaryota</taxon>
        <taxon>Viridiplantae</taxon>
        <taxon>Streptophyta</taxon>
        <taxon>Embryophyta</taxon>
        <taxon>Tracheophyta</taxon>
        <taxon>Spermatophyta</taxon>
        <taxon>Magnoliopsida</taxon>
        <taxon>eudicotyledons</taxon>
        <taxon>Gunneridae</taxon>
        <taxon>Pentapetalae</taxon>
        <taxon>asterids</taxon>
        <taxon>lamiids</taxon>
        <taxon>Gentianales</taxon>
        <taxon>Rubiaceae</taxon>
        <taxon>Ixoroideae</taxon>
        <taxon>Gardenieae complex</taxon>
        <taxon>Bertiereae - Coffeeae clade</taxon>
        <taxon>Coffeeae</taxon>
        <taxon>Coffea</taxon>
    </lineage>
</organism>
<dbReference type="InterPro" id="IPR044160">
    <property type="entry name" value="TGD4-like"/>
</dbReference>
<dbReference type="OMA" id="HKASMYE"/>
<dbReference type="AlphaFoldDB" id="A0A068ULG6"/>